<dbReference type="Proteomes" id="UP001231109">
    <property type="component" value="Unassembled WGS sequence"/>
</dbReference>
<sequence length="283" mass="31660">MKTTLTFLLWLFILTLLPLAAEPTVTAGTTAGTTAKKPLRIITEPASRGRLKDKHGGVYGMSTQIINAIQQQVGDSTTIEILPWARAYAIAVSSDNVAVYDTIRTPDREHKFKWVGPIKLYSVNLYAKRGVVAPNASLADLLQNQVACETRNTSIVNELLTLGFEIDKNLILSLKSGDCYNMLKIGRAELIAMHGDVTPKRMAQLQDAGLDLQAVYPLQNIEMYLAFSKQVDDDVIRQWQCALNKLVLQGQFRQLYYDEYPEVMIRKIESRAALSQQQLLCLL</sequence>
<keyword evidence="3" id="KW-1185">Reference proteome</keyword>
<dbReference type="Gene3D" id="3.40.190.10">
    <property type="entry name" value="Periplasmic binding protein-like II"/>
    <property type="match status" value="2"/>
</dbReference>
<proteinExistence type="predicted"/>
<reference evidence="2 3" key="1">
    <citation type="submission" date="2022-11" db="EMBL/GenBank/DDBJ databases">
        <title>Viruses from the air-sea interface of a natural surface slick.</title>
        <authorList>
            <person name="Rahlff J."/>
            <person name="Holmfeldt K."/>
        </authorList>
    </citation>
    <scope>NUCLEOTIDE SEQUENCE [LARGE SCALE GENOMIC DNA]</scope>
    <source>
        <strain evidence="2 3">SMS4</strain>
    </source>
</reference>
<dbReference type="RefSeq" id="WP_305975803.1">
    <property type="nucleotide sequence ID" value="NZ_JAPJDZ010000024.1"/>
</dbReference>
<comment type="caution">
    <text evidence="2">The sequence shown here is derived from an EMBL/GenBank/DDBJ whole genome shotgun (WGS) entry which is preliminary data.</text>
</comment>
<dbReference type="PANTHER" id="PTHR38834">
    <property type="entry name" value="PERIPLASMIC SUBSTRATE BINDING PROTEIN FAMILY 3"/>
    <property type="match status" value="1"/>
</dbReference>
<protein>
    <submittedName>
        <fullName evidence="2">ABC transporter substrate-binding protein</fullName>
    </submittedName>
</protein>
<dbReference type="EMBL" id="JAPJDZ010000024">
    <property type="protein sequence ID" value="MDP5136453.1"/>
    <property type="molecule type" value="Genomic_DNA"/>
</dbReference>
<gene>
    <name evidence="2" type="ORF">ORJ04_10900</name>
</gene>
<organism evidence="2 3">
    <name type="scientific">Rheinheimera baltica</name>
    <dbReference type="NCBI Taxonomy" id="67576"/>
    <lineage>
        <taxon>Bacteria</taxon>
        <taxon>Pseudomonadati</taxon>
        <taxon>Pseudomonadota</taxon>
        <taxon>Gammaproteobacteria</taxon>
        <taxon>Chromatiales</taxon>
        <taxon>Chromatiaceae</taxon>
        <taxon>Rheinheimera</taxon>
    </lineage>
</organism>
<evidence type="ECO:0000313" key="2">
    <source>
        <dbReference type="EMBL" id="MDP5136453.1"/>
    </source>
</evidence>
<name>A0ABT9HZB2_9GAMM</name>
<accession>A0ABT9HZB2</accession>
<keyword evidence="1" id="KW-0732">Signal</keyword>
<feature type="signal peptide" evidence="1">
    <location>
        <begin position="1"/>
        <end position="20"/>
    </location>
</feature>
<evidence type="ECO:0000313" key="3">
    <source>
        <dbReference type="Proteomes" id="UP001231109"/>
    </source>
</evidence>
<dbReference type="SUPFAM" id="SSF53850">
    <property type="entry name" value="Periplasmic binding protein-like II"/>
    <property type="match status" value="1"/>
</dbReference>
<evidence type="ECO:0000256" key="1">
    <source>
        <dbReference type="SAM" id="SignalP"/>
    </source>
</evidence>
<dbReference type="PANTHER" id="PTHR38834:SF3">
    <property type="entry name" value="SOLUTE-BINDING PROTEIN FAMILY 3_N-TERMINAL DOMAIN-CONTAINING PROTEIN"/>
    <property type="match status" value="1"/>
</dbReference>
<feature type="chain" id="PRO_5045762618" evidence="1">
    <location>
        <begin position="21"/>
        <end position="283"/>
    </location>
</feature>